<protein>
    <recommendedName>
        <fullName evidence="9">TRAP transporter small permease protein</fullName>
    </recommendedName>
</protein>
<name>A0A923MNI1_9BURK</name>
<dbReference type="EMBL" id="JACORT010000001">
    <property type="protein sequence ID" value="MBC5782280.1"/>
    <property type="molecule type" value="Genomic_DNA"/>
</dbReference>
<dbReference type="GO" id="GO:0022857">
    <property type="term" value="F:transmembrane transporter activity"/>
    <property type="evidence" value="ECO:0007669"/>
    <property type="project" value="UniProtKB-UniRule"/>
</dbReference>
<comment type="similarity">
    <text evidence="8 9">Belongs to the TRAP transporter small permease family.</text>
</comment>
<keyword evidence="3" id="KW-1003">Cell membrane</keyword>
<feature type="transmembrane region" description="Helical" evidence="9">
    <location>
        <begin position="114"/>
        <end position="133"/>
    </location>
</feature>
<evidence type="ECO:0000313" key="12">
    <source>
        <dbReference type="Proteomes" id="UP000608513"/>
    </source>
</evidence>
<evidence type="ECO:0000256" key="3">
    <source>
        <dbReference type="ARBA" id="ARBA00022475"/>
    </source>
</evidence>
<evidence type="ECO:0000256" key="9">
    <source>
        <dbReference type="RuleBase" id="RU369079"/>
    </source>
</evidence>
<comment type="caution">
    <text evidence="11">The sequence shown here is derived from an EMBL/GenBank/DDBJ whole genome shotgun (WGS) entry which is preliminary data.</text>
</comment>
<evidence type="ECO:0000256" key="6">
    <source>
        <dbReference type="ARBA" id="ARBA00022989"/>
    </source>
</evidence>
<dbReference type="InterPro" id="IPR007387">
    <property type="entry name" value="TRAP_DctQ"/>
</dbReference>
<evidence type="ECO:0000256" key="8">
    <source>
        <dbReference type="ARBA" id="ARBA00038436"/>
    </source>
</evidence>
<comment type="function">
    <text evidence="9">Part of the tripartite ATP-independent periplasmic (TRAP) transport system.</text>
</comment>
<accession>A0A923MNI1</accession>
<keyword evidence="5 9" id="KW-0812">Transmembrane</keyword>
<evidence type="ECO:0000256" key="7">
    <source>
        <dbReference type="ARBA" id="ARBA00023136"/>
    </source>
</evidence>
<dbReference type="AlphaFoldDB" id="A0A923MNI1"/>
<feature type="transmembrane region" description="Helical" evidence="9">
    <location>
        <begin position="70"/>
        <end position="91"/>
    </location>
</feature>
<dbReference type="PANTHER" id="PTHR35011">
    <property type="entry name" value="2,3-DIKETO-L-GULONATE TRAP TRANSPORTER SMALL PERMEASE PROTEIN YIAM"/>
    <property type="match status" value="1"/>
</dbReference>
<keyword evidence="6 9" id="KW-1133">Transmembrane helix</keyword>
<keyword evidence="7 9" id="KW-0472">Membrane</keyword>
<feature type="transmembrane region" description="Helical" evidence="9">
    <location>
        <begin position="32"/>
        <end position="49"/>
    </location>
</feature>
<dbReference type="PANTHER" id="PTHR35011:SF10">
    <property type="entry name" value="TRAP TRANSPORTER SMALL PERMEASE PROTEIN"/>
    <property type="match status" value="1"/>
</dbReference>
<comment type="subcellular location">
    <subcellularLocation>
        <location evidence="1 9">Cell inner membrane</location>
        <topology evidence="1 9">Multi-pass membrane protein</topology>
    </subcellularLocation>
</comment>
<comment type="subunit">
    <text evidence="9">The complex comprises the extracytoplasmic solute receptor protein and the two transmembrane proteins.</text>
</comment>
<evidence type="ECO:0000259" key="10">
    <source>
        <dbReference type="Pfam" id="PF04290"/>
    </source>
</evidence>
<evidence type="ECO:0000256" key="4">
    <source>
        <dbReference type="ARBA" id="ARBA00022519"/>
    </source>
</evidence>
<proteinExistence type="inferred from homology"/>
<sequence>MFAMMMVIVGDVALRNIAVPGMPRGLAWSNEVSELMLYLTTVLVAPWLLRQGQHIRVDILLTALPPRLAWYFEWLGDVIGFACCVFMAWYATRAAWASYTAGALNIKTLVTPEWWSLAPLPIMFVLLSIEMMFRMHRLQADERGPRRDAVSAS</sequence>
<reference evidence="11" key="1">
    <citation type="submission" date="2020-08" db="EMBL/GenBank/DDBJ databases">
        <title>Ramlibacter sp. USB13 16S ribosomal RNA gene genome sequencing and assembly.</title>
        <authorList>
            <person name="Kang M."/>
        </authorList>
    </citation>
    <scope>NUCLEOTIDE SEQUENCE</scope>
    <source>
        <strain evidence="11">USB13</strain>
    </source>
</reference>
<comment type="caution">
    <text evidence="9">Lacks conserved residue(s) required for the propagation of feature annotation.</text>
</comment>
<keyword evidence="12" id="KW-1185">Reference proteome</keyword>
<organism evidence="11 12">
    <name type="scientific">Ramlibacter cellulosilyticus</name>
    <dbReference type="NCBI Taxonomy" id="2764187"/>
    <lineage>
        <taxon>Bacteria</taxon>
        <taxon>Pseudomonadati</taxon>
        <taxon>Pseudomonadota</taxon>
        <taxon>Betaproteobacteria</taxon>
        <taxon>Burkholderiales</taxon>
        <taxon>Comamonadaceae</taxon>
        <taxon>Ramlibacter</taxon>
    </lineage>
</organism>
<evidence type="ECO:0000256" key="5">
    <source>
        <dbReference type="ARBA" id="ARBA00022692"/>
    </source>
</evidence>
<keyword evidence="2 9" id="KW-0813">Transport</keyword>
<evidence type="ECO:0000256" key="2">
    <source>
        <dbReference type="ARBA" id="ARBA00022448"/>
    </source>
</evidence>
<dbReference type="GO" id="GO:0005886">
    <property type="term" value="C:plasma membrane"/>
    <property type="evidence" value="ECO:0007669"/>
    <property type="project" value="UniProtKB-SubCell"/>
</dbReference>
<gene>
    <name evidence="11" type="ORF">H8N03_04940</name>
</gene>
<evidence type="ECO:0000256" key="1">
    <source>
        <dbReference type="ARBA" id="ARBA00004429"/>
    </source>
</evidence>
<dbReference type="Pfam" id="PF04290">
    <property type="entry name" value="DctQ"/>
    <property type="match status" value="1"/>
</dbReference>
<dbReference type="GO" id="GO:0015740">
    <property type="term" value="P:C4-dicarboxylate transport"/>
    <property type="evidence" value="ECO:0007669"/>
    <property type="project" value="TreeGrafter"/>
</dbReference>
<dbReference type="InterPro" id="IPR055348">
    <property type="entry name" value="DctQ"/>
</dbReference>
<feature type="domain" description="Tripartite ATP-independent periplasmic transporters DctQ component" evidence="10">
    <location>
        <begin position="4"/>
        <end position="131"/>
    </location>
</feature>
<keyword evidence="4 9" id="KW-0997">Cell inner membrane</keyword>
<dbReference type="Proteomes" id="UP000608513">
    <property type="component" value="Unassembled WGS sequence"/>
</dbReference>
<dbReference type="RefSeq" id="WP_187074983.1">
    <property type="nucleotide sequence ID" value="NZ_JACORT010000001.1"/>
</dbReference>
<evidence type="ECO:0000313" key="11">
    <source>
        <dbReference type="EMBL" id="MBC5782280.1"/>
    </source>
</evidence>